<organism evidence="1 2">
    <name type="scientific">Mucilaginibacter calamicampi</name>
    <dbReference type="NCBI Taxonomy" id="1302352"/>
    <lineage>
        <taxon>Bacteria</taxon>
        <taxon>Pseudomonadati</taxon>
        <taxon>Bacteroidota</taxon>
        <taxon>Sphingobacteriia</taxon>
        <taxon>Sphingobacteriales</taxon>
        <taxon>Sphingobacteriaceae</taxon>
        <taxon>Mucilaginibacter</taxon>
    </lineage>
</organism>
<gene>
    <name evidence="1" type="ORF">ACFQZS_14215</name>
</gene>
<dbReference type="Proteomes" id="UP001596958">
    <property type="component" value="Unassembled WGS sequence"/>
</dbReference>
<dbReference type="EMBL" id="JBHTHU010000019">
    <property type="protein sequence ID" value="MFD0751301.1"/>
    <property type="molecule type" value="Genomic_DNA"/>
</dbReference>
<evidence type="ECO:0000313" key="1">
    <source>
        <dbReference type="EMBL" id="MFD0751301.1"/>
    </source>
</evidence>
<dbReference type="RefSeq" id="WP_377101332.1">
    <property type="nucleotide sequence ID" value="NZ_JBHTHU010000019.1"/>
</dbReference>
<accession>A0ABW2YXT3</accession>
<keyword evidence="2" id="KW-1185">Reference proteome</keyword>
<proteinExistence type="predicted"/>
<comment type="caution">
    <text evidence="1">The sequence shown here is derived from an EMBL/GenBank/DDBJ whole genome shotgun (WGS) entry which is preliminary data.</text>
</comment>
<protein>
    <submittedName>
        <fullName evidence="1">Uncharacterized protein</fullName>
    </submittedName>
</protein>
<sequence length="89" mass="10190">MRTSLNNIKVIDDYLFGDMATSDRLLFEANLLLNSSLSDDVQHQKITHAVIKQYGRQCIKAEIKAVQQTLANAPQYSSFMQRIVNLFKK</sequence>
<name>A0ABW2YXT3_9SPHI</name>
<reference evidence="2" key="1">
    <citation type="journal article" date="2019" name="Int. J. Syst. Evol. Microbiol.">
        <title>The Global Catalogue of Microorganisms (GCM) 10K type strain sequencing project: providing services to taxonomists for standard genome sequencing and annotation.</title>
        <authorList>
            <consortium name="The Broad Institute Genomics Platform"/>
            <consortium name="The Broad Institute Genome Sequencing Center for Infectious Disease"/>
            <person name="Wu L."/>
            <person name="Ma J."/>
        </authorList>
    </citation>
    <scope>NUCLEOTIDE SEQUENCE [LARGE SCALE GENOMIC DNA]</scope>
    <source>
        <strain evidence="2">CCUG 63418</strain>
    </source>
</reference>
<evidence type="ECO:0000313" key="2">
    <source>
        <dbReference type="Proteomes" id="UP001596958"/>
    </source>
</evidence>